<keyword evidence="8" id="KW-1185">Reference proteome</keyword>
<dbReference type="PIRSF" id="PIRSF006488">
    <property type="entry name" value="Exonuc_VII_S"/>
    <property type="match status" value="1"/>
</dbReference>
<dbReference type="HAMAP" id="MF_00337">
    <property type="entry name" value="Exonuc_7_S"/>
    <property type="match status" value="1"/>
</dbReference>
<reference evidence="7 8" key="1">
    <citation type="submission" date="2021-03" db="EMBL/GenBank/DDBJ databases">
        <title>Genomic Encyclopedia of Type Strains, Phase IV (KMG-IV): sequencing the most valuable type-strain genomes for metagenomic binning, comparative biology and taxonomic classification.</title>
        <authorList>
            <person name="Goeker M."/>
        </authorList>
    </citation>
    <scope>NUCLEOTIDE SEQUENCE [LARGE SCALE GENOMIC DNA]</scope>
    <source>
        <strain evidence="7 8">DSM 28783</strain>
    </source>
</reference>
<accession>A0ABS4KN63</accession>
<dbReference type="Gene3D" id="1.10.287.1040">
    <property type="entry name" value="Exonuclease VII, small subunit"/>
    <property type="match status" value="1"/>
</dbReference>
<evidence type="ECO:0000256" key="1">
    <source>
        <dbReference type="ARBA" id="ARBA00009998"/>
    </source>
</evidence>
<protein>
    <recommendedName>
        <fullName evidence="6">Exodeoxyribonuclease 7 small subunit</fullName>
        <ecNumber evidence="6">3.1.11.6</ecNumber>
    </recommendedName>
    <alternativeName>
        <fullName evidence="6">Exodeoxyribonuclease VII small subunit</fullName>
        <shortName evidence="6">Exonuclease VII small subunit</shortName>
    </alternativeName>
</protein>
<evidence type="ECO:0000256" key="6">
    <source>
        <dbReference type="HAMAP-Rule" id="MF_00337"/>
    </source>
</evidence>
<keyword evidence="3 6" id="KW-0540">Nuclease</keyword>
<dbReference type="Proteomes" id="UP001519307">
    <property type="component" value="Unassembled WGS sequence"/>
</dbReference>
<evidence type="ECO:0000256" key="2">
    <source>
        <dbReference type="ARBA" id="ARBA00022490"/>
    </source>
</evidence>
<dbReference type="Pfam" id="PF02609">
    <property type="entry name" value="Exonuc_VII_S"/>
    <property type="match status" value="1"/>
</dbReference>
<dbReference type="NCBIfam" id="NF002140">
    <property type="entry name" value="PRK00977.1-4"/>
    <property type="match status" value="1"/>
</dbReference>
<dbReference type="PANTHER" id="PTHR34137">
    <property type="entry name" value="EXODEOXYRIBONUCLEASE 7 SMALL SUBUNIT"/>
    <property type="match status" value="1"/>
</dbReference>
<evidence type="ECO:0000313" key="7">
    <source>
        <dbReference type="EMBL" id="MBP2031478.1"/>
    </source>
</evidence>
<comment type="catalytic activity">
    <reaction evidence="6">
        <text>Exonucleolytic cleavage in either 5'- to 3'- or 3'- to 5'-direction to yield nucleoside 5'-phosphates.</text>
        <dbReference type="EC" id="3.1.11.6"/>
    </reaction>
</comment>
<dbReference type="NCBIfam" id="TIGR01280">
    <property type="entry name" value="xseB"/>
    <property type="match status" value="1"/>
</dbReference>
<organism evidence="7 8">
    <name type="scientific">Clostridium algifaecis</name>
    <dbReference type="NCBI Taxonomy" id="1472040"/>
    <lineage>
        <taxon>Bacteria</taxon>
        <taxon>Bacillati</taxon>
        <taxon>Bacillota</taxon>
        <taxon>Clostridia</taxon>
        <taxon>Eubacteriales</taxon>
        <taxon>Clostridiaceae</taxon>
        <taxon>Clostridium</taxon>
    </lineage>
</organism>
<dbReference type="EMBL" id="JAGGLM010000001">
    <property type="protein sequence ID" value="MBP2031478.1"/>
    <property type="molecule type" value="Genomic_DNA"/>
</dbReference>
<sequence>MPKKNESYEDMMVKLEDIVRQMDGDKMPLSDSIKKYEEGMKLCTKMYKVLKEAEGKINILTEEGEKNLNFKEGK</sequence>
<comment type="subunit">
    <text evidence="6">Heterooligomer composed of large and small subunits.</text>
</comment>
<dbReference type="GO" id="GO:0008855">
    <property type="term" value="F:exodeoxyribonuclease VII activity"/>
    <property type="evidence" value="ECO:0007669"/>
    <property type="project" value="UniProtKB-EC"/>
</dbReference>
<dbReference type="RefSeq" id="WP_209700444.1">
    <property type="nucleotide sequence ID" value="NZ_JAGGLM010000001.1"/>
</dbReference>
<gene>
    <name evidence="6" type="primary">xseB</name>
    <name evidence="7" type="ORF">J2Z42_000143</name>
</gene>
<dbReference type="PANTHER" id="PTHR34137:SF1">
    <property type="entry name" value="EXODEOXYRIBONUCLEASE 7 SMALL SUBUNIT"/>
    <property type="match status" value="1"/>
</dbReference>
<evidence type="ECO:0000256" key="4">
    <source>
        <dbReference type="ARBA" id="ARBA00022801"/>
    </source>
</evidence>
<dbReference type="SUPFAM" id="SSF116842">
    <property type="entry name" value="XseB-like"/>
    <property type="match status" value="1"/>
</dbReference>
<dbReference type="InterPro" id="IPR037004">
    <property type="entry name" value="Exonuc_VII_ssu_sf"/>
</dbReference>
<comment type="subcellular location">
    <subcellularLocation>
        <location evidence="6">Cytoplasm</location>
    </subcellularLocation>
</comment>
<evidence type="ECO:0000313" key="8">
    <source>
        <dbReference type="Proteomes" id="UP001519307"/>
    </source>
</evidence>
<keyword evidence="2 6" id="KW-0963">Cytoplasm</keyword>
<evidence type="ECO:0000256" key="3">
    <source>
        <dbReference type="ARBA" id="ARBA00022722"/>
    </source>
</evidence>
<proteinExistence type="inferred from homology"/>
<dbReference type="InterPro" id="IPR003761">
    <property type="entry name" value="Exonuc_VII_S"/>
</dbReference>
<comment type="caution">
    <text evidence="7">The sequence shown here is derived from an EMBL/GenBank/DDBJ whole genome shotgun (WGS) entry which is preliminary data.</text>
</comment>
<comment type="similarity">
    <text evidence="1 6">Belongs to the XseB family.</text>
</comment>
<comment type="function">
    <text evidence="6">Bidirectionally degrades single-stranded DNA into large acid-insoluble oligonucleotides, which are then degraded further into small acid-soluble oligonucleotides.</text>
</comment>
<keyword evidence="4 6" id="KW-0378">Hydrolase</keyword>
<evidence type="ECO:0000256" key="5">
    <source>
        <dbReference type="ARBA" id="ARBA00022839"/>
    </source>
</evidence>
<name>A0ABS4KN63_9CLOT</name>
<dbReference type="EC" id="3.1.11.6" evidence="6"/>
<keyword evidence="5 6" id="KW-0269">Exonuclease</keyword>